<accession>A0ABR2LFF4</accession>
<protein>
    <submittedName>
        <fullName evidence="1">Uncharacterized protein</fullName>
    </submittedName>
</protein>
<evidence type="ECO:0000313" key="1">
    <source>
        <dbReference type="EMBL" id="KAK8939751.1"/>
    </source>
</evidence>
<comment type="caution">
    <text evidence="1">The sequence shown here is derived from an EMBL/GenBank/DDBJ whole genome shotgun (WGS) entry which is preliminary data.</text>
</comment>
<dbReference type="Proteomes" id="UP001412067">
    <property type="component" value="Unassembled WGS sequence"/>
</dbReference>
<gene>
    <name evidence="1" type="ORF">KSP40_PGU020966</name>
</gene>
<dbReference type="EMBL" id="JBBWWR010000020">
    <property type="protein sequence ID" value="KAK8939751.1"/>
    <property type="molecule type" value="Genomic_DNA"/>
</dbReference>
<reference evidence="1 2" key="1">
    <citation type="journal article" date="2022" name="Nat. Plants">
        <title>Genomes of leafy and leafless Platanthera orchids illuminate the evolution of mycoheterotrophy.</title>
        <authorList>
            <person name="Li M.H."/>
            <person name="Liu K.W."/>
            <person name="Li Z."/>
            <person name="Lu H.C."/>
            <person name="Ye Q.L."/>
            <person name="Zhang D."/>
            <person name="Wang J.Y."/>
            <person name="Li Y.F."/>
            <person name="Zhong Z.M."/>
            <person name="Liu X."/>
            <person name="Yu X."/>
            <person name="Liu D.K."/>
            <person name="Tu X.D."/>
            <person name="Liu B."/>
            <person name="Hao Y."/>
            <person name="Liao X.Y."/>
            <person name="Jiang Y.T."/>
            <person name="Sun W.H."/>
            <person name="Chen J."/>
            <person name="Chen Y.Q."/>
            <person name="Ai Y."/>
            <person name="Zhai J.W."/>
            <person name="Wu S.S."/>
            <person name="Zhou Z."/>
            <person name="Hsiao Y.Y."/>
            <person name="Wu W.L."/>
            <person name="Chen Y.Y."/>
            <person name="Lin Y.F."/>
            <person name="Hsu J.L."/>
            <person name="Li C.Y."/>
            <person name="Wang Z.W."/>
            <person name="Zhao X."/>
            <person name="Zhong W.Y."/>
            <person name="Ma X.K."/>
            <person name="Ma L."/>
            <person name="Huang J."/>
            <person name="Chen G.Z."/>
            <person name="Huang M.Z."/>
            <person name="Huang L."/>
            <person name="Peng D.H."/>
            <person name="Luo Y.B."/>
            <person name="Zou S.Q."/>
            <person name="Chen S.P."/>
            <person name="Lan S."/>
            <person name="Tsai W.C."/>
            <person name="Van de Peer Y."/>
            <person name="Liu Z.J."/>
        </authorList>
    </citation>
    <scope>NUCLEOTIDE SEQUENCE [LARGE SCALE GENOMIC DNA]</scope>
    <source>
        <strain evidence="1">Lor288</strain>
    </source>
</reference>
<sequence>MPSYFSPFCFSPHNHCKHLSGRAPPGNLERQCGIFKYGWKTKHKLDLSWGTRKCA</sequence>
<proteinExistence type="predicted"/>
<evidence type="ECO:0000313" key="2">
    <source>
        <dbReference type="Proteomes" id="UP001412067"/>
    </source>
</evidence>
<keyword evidence="2" id="KW-1185">Reference proteome</keyword>
<organism evidence="1 2">
    <name type="scientific">Platanthera guangdongensis</name>
    <dbReference type="NCBI Taxonomy" id="2320717"/>
    <lineage>
        <taxon>Eukaryota</taxon>
        <taxon>Viridiplantae</taxon>
        <taxon>Streptophyta</taxon>
        <taxon>Embryophyta</taxon>
        <taxon>Tracheophyta</taxon>
        <taxon>Spermatophyta</taxon>
        <taxon>Magnoliopsida</taxon>
        <taxon>Liliopsida</taxon>
        <taxon>Asparagales</taxon>
        <taxon>Orchidaceae</taxon>
        <taxon>Orchidoideae</taxon>
        <taxon>Orchideae</taxon>
        <taxon>Orchidinae</taxon>
        <taxon>Platanthera</taxon>
    </lineage>
</organism>
<name>A0ABR2LFF4_9ASPA</name>